<dbReference type="GO" id="GO:0022627">
    <property type="term" value="C:cytosolic small ribosomal subunit"/>
    <property type="evidence" value="ECO:0007669"/>
    <property type="project" value="TreeGrafter"/>
</dbReference>
<dbReference type="OrthoDB" id="426865at2759"/>
<dbReference type="FunFam" id="3.30.230.10:FF:000184">
    <property type="entry name" value="40S ribosomal protein S16"/>
    <property type="match status" value="1"/>
</dbReference>
<evidence type="ECO:0000256" key="6">
    <source>
        <dbReference type="RuleBase" id="RU003815"/>
    </source>
</evidence>
<dbReference type="Gene3D" id="3.30.230.10">
    <property type="match status" value="1"/>
</dbReference>
<dbReference type="EMBL" id="CAJPEX010001399">
    <property type="protein sequence ID" value="CAG0919040.1"/>
    <property type="molecule type" value="Genomic_DNA"/>
</dbReference>
<evidence type="ECO:0000313" key="7">
    <source>
        <dbReference type="EMBL" id="CAD7278888.1"/>
    </source>
</evidence>
<dbReference type="NCBIfam" id="NF001749">
    <property type="entry name" value="PRK00474.1"/>
    <property type="match status" value="1"/>
</dbReference>
<evidence type="ECO:0000313" key="8">
    <source>
        <dbReference type="Proteomes" id="UP000678499"/>
    </source>
</evidence>
<dbReference type="PANTHER" id="PTHR21569:SF16">
    <property type="entry name" value="RIBOSOMAL PROTEIN S16"/>
    <property type="match status" value="1"/>
</dbReference>
<organism evidence="7">
    <name type="scientific">Notodromas monacha</name>
    <dbReference type="NCBI Taxonomy" id="399045"/>
    <lineage>
        <taxon>Eukaryota</taxon>
        <taxon>Metazoa</taxon>
        <taxon>Ecdysozoa</taxon>
        <taxon>Arthropoda</taxon>
        <taxon>Crustacea</taxon>
        <taxon>Oligostraca</taxon>
        <taxon>Ostracoda</taxon>
        <taxon>Podocopa</taxon>
        <taxon>Podocopida</taxon>
        <taxon>Cypridocopina</taxon>
        <taxon>Cypridoidea</taxon>
        <taxon>Cyprididae</taxon>
        <taxon>Notodromas</taxon>
    </lineage>
</organism>
<dbReference type="GO" id="GO:0006412">
    <property type="term" value="P:translation"/>
    <property type="evidence" value="ECO:0007669"/>
    <property type="project" value="InterPro"/>
</dbReference>
<evidence type="ECO:0000256" key="5">
    <source>
        <dbReference type="ARBA" id="ARBA00043019"/>
    </source>
</evidence>
<dbReference type="Proteomes" id="UP000678499">
    <property type="component" value="Unassembled WGS sequence"/>
</dbReference>
<dbReference type="AlphaFoldDB" id="A0A7R9BRL3"/>
<dbReference type="SUPFAM" id="SSF54211">
    <property type="entry name" value="Ribosomal protein S5 domain 2-like"/>
    <property type="match status" value="1"/>
</dbReference>
<comment type="similarity">
    <text evidence="1 6">Belongs to the universal ribosomal protein uS9 family.</text>
</comment>
<keyword evidence="8" id="KW-1185">Reference proteome</keyword>
<dbReference type="InterPro" id="IPR000754">
    <property type="entry name" value="Ribosomal_uS9"/>
</dbReference>
<evidence type="ECO:0000256" key="1">
    <source>
        <dbReference type="ARBA" id="ARBA00005251"/>
    </source>
</evidence>
<keyword evidence="3 6" id="KW-0687">Ribonucleoprotein</keyword>
<gene>
    <name evidence="7" type="ORF">NMOB1V02_LOCUS6582</name>
</gene>
<dbReference type="Pfam" id="PF00380">
    <property type="entry name" value="Ribosomal_S9"/>
    <property type="match status" value="1"/>
</dbReference>
<accession>A0A7R9BRL3</accession>
<sequence>MESTAKEPIQSVQVFGRKKTATAVAYCKRGRGLIKVNGRPLELVEPKMLQFKLQEPILLLGKERFADVDIRIRVSGGGHVAQVYAIRQSLAKALVAYYQKYVDEASKKEIKDILSQYDRTLLVADPRRCEPKKFGGPGARARYQKSYR</sequence>
<dbReference type="InterPro" id="IPR020574">
    <property type="entry name" value="Ribosomal_uS9_CS"/>
</dbReference>
<dbReference type="PROSITE" id="PS00360">
    <property type="entry name" value="RIBOSOMAL_S9"/>
    <property type="match status" value="1"/>
</dbReference>
<protein>
    <recommendedName>
        <fullName evidence="4">Small ribosomal subunit protein uS9</fullName>
    </recommendedName>
    <alternativeName>
        <fullName evidence="5">40S ribosomal protein S16</fullName>
    </alternativeName>
</protein>
<evidence type="ECO:0000256" key="2">
    <source>
        <dbReference type="ARBA" id="ARBA00022980"/>
    </source>
</evidence>
<evidence type="ECO:0000256" key="3">
    <source>
        <dbReference type="ARBA" id="ARBA00023274"/>
    </source>
</evidence>
<dbReference type="InterPro" id="IPR014721">
    <property type="entry name" value="Ribsml_uS5_D2-typ_fold_subgr"/>
</dbReference>
<dbReference type="InterPro" id="IPR020568">
    <property type="entry name" value="Ribosomal_Su5_D2-typ_SF"/>
</dbReference>
<dbReference type="PANTHER" id="PTHR21569">
    <property type="entry name" value="RIBOSOMAL PROTEIN S9"/>
    <property type="match status" value="1"/>
</dbReference>
<keyword evidence="2 6" id="KW-0689">Ribosomal protein</keyword>
<dbReference type="GO" id="GO:0003723">
    <property type="term" value="F:RNA binding"/>
    <property type="evidence" value="ECO:0007669"/>
    <property type="project" value="TreeGrafter"/>
</dbReference>
<evidence type="ECO:0000256" key="4">
    <source>
        <dbReference type="ARBA" id="ARBA00035259"/>
    </source>
</evidence>
<dbReference type="GO" id="GO:0003735">
    <property type="term" value="F:structural constituent of ribosome"/>
    <property type="evidence" value="ECO:0007669"/>
    <property type="project" value="InterPro"/>
</dbReference>
<reference evidence="7" key="1">
    <citation type="submission" date="2020-11" db="EMBL/GenBank/DDBJ databases">
        <authorList>
            <person name="Tran Van P."/>
        </authorList>
    </citation>
    <scope>NUCLEOTIDE SEQUENCE</scope>
</reference>
<dbReference type="EMBL" id="OA883436">
    <property type="protein sequence ID" value="CAD7278888.1"/>
    <property type="molecule type" value="Genomic_DNA"/>
</dbReference>
<proteinExistence type="inferred from homology"/>
<name>A0A7R9BRL3_9CRUS</name>
<dbReference type="GO" id="GO:0000462">
    <property type="term" value="P:maturation of SSU-rRNA from tricistronic rRNA transcript (SSU-rRNA, 5.8S rRNA, LSU-rRNA)"/>
    <property type="evidence" value="ECO:0007669"/>
    <property type="project" value="TreeGrafter"/>
</dbReference>